<comment type="caution">
    <text evidence="1">The sequence shown here is derived from an EMBL/GenBank/DDBJ whole genome shotgun (WGS) entry which is preliminary data.</text>
</comment>
<name>A0AAE0EWM3_9CHLO</name>
<keyword evidence="2" id="KW-1185">Reference proteome</keyword>
<organism evidence="1 2">
    <name type="scientific">Cymbomonas tetramitiformis</name>
    <dbReference type="NCBI Taxonomy" id="36881"/>
    <lineage>
        <taxon>Eukaryota</taxon>
        <taxon>Viridiplantae</taxon>
        <taxon>Chlorophyta</taxon>
        <taxon>Pyramimonadophyceae</taxon>
        <taxon>Pyramimonadales</taxon>
        <taxon>Pyramimonadaceae</taxon>
        <taxon>Cymbomonas</taxon>
    </lineage>
</organism>
<proteinExistence type="predicted"/>
<dbReference type="Proteomes" id="UP001190700">
    <property type="component" value="Unassembled WGS sequence"/>
</dbReference>
<accession>A0AAE0EWM3</accession>
<evidence type="ECO:0000313" key="2">
    <source>
        <dbReference type="Proteomes" id="UP001190700"/>
    </source>
</evidence>
<evidence type="ECO:0000313" key="1">
    <source>
        <dbReference type="EMBL" id="KAK3241660.1"/>
    </source>
</evidence>
<gene>
    <name evidence="1" type="ORF">CYMTET_48592</name>
</gene>
<protein>
    <submittedName>
        <fullName evidence="1">Uncharacterized protein</fullName>
    </submittedName>
</protein>
<reference evidence="1 2" key="1">
    <citation type="journal article" date="2015" name="Genome Biol. Evol.">
        <title>Comparative Genomics of a Bacterivorous Green Alga Reveals Evolutionary Causalities and Consequences of Phago-Mixotrophic Mode of Nutrition.</title>
        <authorList>
            <person name="Burns J.A."/>
            <person name="Paasch A."/>
            <person name="Narechania A."/>
            <person name="Kim E."/>
        </authorList>
    </citation>
    <scope>NUCLEOTIDE SEQUENCE [LARGE SCALE GENOMIC DNA]</scope>
    <source>
        <strain evidence="1 2">PLY_AMNH</strain>
    </source>
</reference>
<dbReference type="EMBL" id="LGRX02033342">
    <property type="protein sequence ID" value="KAK3241660.1"/>
    <property type="molecule type" value="Genomic_DNA"/>
</dbReference>
<dbReference type="AlphaFoldDB" id="A0AAE0EWM3"/>
<sequence length="128" mass="14800">MPVCRDSLTFLPCYVPRLEVFFWSLQFQLCLPNGIQLSVGDTCPSQQHWPSAYNSLLSRLQKLEPTVWALFQATPPLPPHPEAALRLRTVWHELRFNVDKIKGGSGWFDVERLAHYEHPLHVDPQPWG</sequence>